<organism evidence="8 9">
    <name type="scientific">Mesoterricola sediminis</name>
    <dbReference type="NCBI Taxonomy" id="2927980"/>
    <lineage>
        <taxon>Bacteria</taxon>
        <taxon>Pseudomonadati</taxon>
        <taxon>Acidobacteriota</taxon>
        <taxon>Holophagae</taxon>
        <taxon>Holophagales</taxon>
        <taxon>Holophagaceae</taxon>
        <taxon>Mesoterricola</taxon>
    </lineage>
</organism>
<feature type="transmembrane region" description="Helical" evidence="7">
    <location>
        <begin position="364"/>
        <end position="386"/>
    </location>
</feature>
<name>A0AA48GQP4_9BACT</name>
<dbReference type="RefSeq" id="WP_243345722.1">
    <property type="nucleotide sequence ID" value="NZ_AP027081.1"/>
</dbReference>
<feature type="transmembrane region" description="Helical" evidence="7">
    <location>
        <begin position="406"/>
        <end position="428"/>
    </location>
</feature>
<keyword evidence="5 7" id="KW-1133">Transmembrane helix</keyword>
<feature type="transmembrane region" description="Helical" evidence="7">
    <location>
        <begin position="106"/>
        <end position="131"/>
    </location>
</feature>
<comment type="subcellular location">
    <subcellularLocation>
        <location evidence="1">Cell membrane</location>
        <topology evidence="1">Multi-pass membrane protein</topology>
    </subcellularLocation>
</comment>
<evidence type="ECO:0000256" key="3">
    <source>
        <dbReference type="ARBA" id="ARBA00022475"/>
    </source>
</evidence>
<feature type="transmembrane region" description="Helical" evidence="7">
    <location>
        <begin position="334"/>
        <end position="352"/>
    </location>
</feature>
<dbReference type="EMBL" id="AP027081">
    <property type="protein sequence ID" value="BDU75834.1"/>
    <property type="molecule type" value="Genomic_DNA"/>
</dbReference>
<dbReference type="Pfam" id="PF03916">
    <property type="entry name" value="NrfD"/>
    <property type="match status" value="1"/>
</dbReference>
<evidence type="ECO:0000256" key="2">
    <source>
        <dbReference type="ARBA" id="ARBA00008929"/>
    </source>
</evidence>
<dbReference type="InterPro" id="IPR005614">
    <property type="entry name" value="NrfD-like"/>
</dbReference>
<keyword evidence="6 7" id="KW-0472">Membrane</keyword>
<evidence type="ECO:0000256" key="7">
    <source>
        <dbReference type="SAM" id="Phobius"/>
    </source>
</evidence>
<accession>A0AA48GQP4</accession>
<evidence type="ECO:0000256" key="5">
    <source>
        <dbReference type="ARBA" id="ARBA00022989"/>
    </source>
</evidence>
<proteinExistence type="inferred from homology"/>
<protein>
    <submittedName>
        <fullName evidence="8">Polysulfide reductase chain C</fullName>
    </submittedName>
</protein>
<keyword evidence="3" id="KW-1003">Cell membrane</keyword>
<dbReference type="GO" id="GO:0005886">
    <property type="term" value="C:plasma membrane"/>
    <property type="evidence" value="ECO:0007669"/>
    <property type="project" value="UniProtKB-SubCell"/>
</dbReference>
<dbReference type="Proteomes" id="UP001228113">
    <property type="component" value="Chromosome"/>
</dbReference>
<evidence type="ECO:0000256" key="4">
    <source>
        <dbReference type="ARBA" id="ARBA00022692"/>
    </source>
</evidence>
<feature type="transmembrane region" description="Helical" evidence="7">
    <location>
        <begin position="213"/>
        <end position="232"/>
    </location>
</feature>
<feature type="transmembrane region" description="Helical" evidence="7">
    <location>
        <begin position="33"/>
        <end position="53"/>
    </location>
</feature>
<dbReference type="KEGG" id="msea:METESE_07920"/>
<sequence length="443" mass="48927">MTAPHPDASPLAALDDQVLALAEGPAPAWWKRALACTAALMAFGFALMGYTVYAGIGVWGNNSPVFWAFGIINFVFWVGIGHAGTLISAILLLFRQRWRDAIARFAEAMTIFAVICAGLFPLLHVGRPWLAFWLFPYPNQRALWPNFRSPLVWDVFAVGTYFTVSLLFWYVGLIPDLATLRERAAPGPRKRLYTVLALGWRGSAAHWAHHGRATLLLAGLATALVISVHSVVSFDFAVSVVPGWHMTLFPPYFVAGAIFAGFAMVILVLAAARERLGLGGIVTWDHMDAMAKVLLAMSCLMAYAYLMEGFTAWYSQEAHLARVFRAMVTGRYGWAGLLTLACNVGAPQLLWWRRCRRSYRTLLPVAAAVTVGMWFERFVIIVIGLHQDYLPSASRPFSPTWVDLGILAGSFGLFFTLVLLFIRFLPIVATSEVKASQREAGHA</sequence>
<dbReference type="AlphaFoldDB" id="A0AA48GQP4"/>
<feature type="transmembrane region" description="Helical" evidence="7">
    <location>
        <begin position="252"/>
        <end position="272"/>
    </location>
</feature>
<comment type="similarity">
    <text evidence="2">Belongs to the NrfD family.</text>
</comment>
<feature type="transmembrane region" description="Helical" evidence="7">
    <location>
        <begin position="293"/>
        <end position="314"/>
    </location>
</feature>
<evidence type="ECO:0000256" key="1">
    <source>
        <dbReference type="ARBA" id="ARBA00004651"/>
    </source>
</evidence>
<evidence type="ECO:0000313" key="8">
    <source>
        <dbReference type="EMBL" id="BDU75834.1"/>
    </source>
</evidence>
<keyword evidence="9" id="KW-1185">Reference proteome</keyword>
<feature type="transmembrane region" description="Helical" evidence="7">
    <location>
        <begin position="151"/>
        <end position="173"/>
    </location>
</feature>
<evidence type="ECO:0000256" key="6">
    <source>
        <dbReference type="ARBA" id="ARBA00023136"/>
    </source>
</evidence>
<dbReference type="PANTHER" id="PTHR43044">
    <property type="match status" value="1"/>
</dbReference>
<dbReference type="PANTHER" id="PTHR43044:SF2">
    <property type="entry name" value="POLYSULPHIDE REDUCTASE NRFD"/>
    <property type="match status" value="1"/>
</dbReference>
<feature type="transmembrane region" description="Helical" evidence="7">
    <location>
        <begin position="65"/>
        <end position="94"/>
    </location>
</feature>
<evidence type="ECO:0000313" key="9">
    <source>
        <dbReference type="Proteomes" id="UP001228113"/>
    </source>
</evidence>
<reference evidence="8" key="1">
    <citation type="journal article" date="2023" name="Int. J. Syst. Evol. Microbiol.">
        <title>Mesoterricola silvestris gen. nov., sp. nov., Mesoterricola sediminis sp. nov., Geothrix oryzae sp. nov., Geothrix edaphica sp. nov., Geothrix rubra sp. nov., and Geothrix limicola sp. nov., six novel members of Acidobacteriota isolated from soils.</title>
        <authorList>
            <person name="Itoh H."/>
            <person name="Sugisawa Y."/>
            <person name="Mise K."/>
            <person name="Xu Z."/>
            <person name="Kuniyasu M."/>
            <person name="Ushijima N."/>
            <person name="Kawano K."/>
            <person name="Kobayashi E."/>
            <person name="Shiratori Y."/>
            <person name="Masuda Y."/>
            <person name="Senoo K."/>
        </authorList>
    </citation>
    <scope>NUCLEOTIDE SEQUENCE</scope>
    <source>
        <strain evidence="8">W786</strain>
    </source>
</reference>
<gene>
    <name evidence="8" type="ORF">METESE_07920</name>
</gene>
<keyword evidence="4 7" id="KW-0812">Transmembrane</keyword>